<dbReference type="OrthoDB" id="301391at2759"/>
<evidence type="ECO:0000256" key="1">
    <source>
        <dbReference type="SAM" id="MobiDB-lite"/>
    </source>
</evidence>
<dbReference type="Proteomes" id="UP000683925">
    <property type="component" value="Unassembled WGS sequence"/>
</dbReference>
<dbReference type="EMBL" id="CAJJDP010000027">
    <property type="protein sequence ID" value="CAD8153330.1"/>
    <property type="molecule type" value="Genomic_DNA"/>
</dbReference>
<accession>A0A8S1TM63</accession>
<organism evidence="2 3">
    <name type="scientific">Paramecium octaurelia</name>
    <dbReference type="NCBI Taxonomy" id="43137"/>
    <lineage>
        <taxon>Eukaryota</taxon>
        <taxon>Sar</taxon>
        <taxon>Alveolata</taxon>
        <taxon>Ciliophora</taxon>
        <taxon>Intramacronucleata</taxon>
        <taxon>Oligohymenophorea</taxon>
        <taxon>Peniculida</taxon>
        <taxon>Parameciidae</taxon>
        <taxon>Paramecium</taxon>
    </lineage>
</organism>
<dbReference type="OMA" id="NIHNANP"/>
<protein>
    <submittedName>
        <fullName evidence="2">Uncharacterized protein</fullName>
    </submittedName>
</protein>
<comment type="caution">
    <text evidence="2">The sequence shown here is derived from an EMBL/GenBank/DDBJ whole genome shotgun (WGS) entry which is preliminary data.</text>
</comment>
<evidence type="ECO:0000313" key="3">
    <source>
        <dbReference type="Proteomes" id="UP000683925"/>
    </source>
</evidence>
<proteinExistence type="predicted"/>
<feature type="region of interest" description="Disordered" evidence="1">
    <location>
        <begin position="83"/>
        <end position="104"/>
    </location>
</feature>
<name>A0A8S1TM63_PAROT</name>
<sequence>MGTCESDIYNPNESKQDSDEEYIETDYMQYVVLANWKPDENDGSNSINQLNFGKKNPDYVKGHNQFNLHQGSVQQSRISQMSNLEDNHSPNIHNANPKPFHQSEQKFGTSTLAFSRYTEMNKSDVLFQEQSPFQQPFNYQFANLQQSQMKQVQF</sequence>
<evidence type="ECO:0000313" key="2">
    <source>
        <dbReference type="EMBL" id="CAD8153330.1"/>
    </source>
</evidence>
<reference evidence="2" key="1">
    <citation type="submission" date="2021-01" db="EMBL/GenBank/DDBJ databases">
        <authorList>
            <consortium name="Genoscope - CEA"/>
            <person name="William W."/>
        </authorList>
    </citation>
    <scope>NUCLEOTIDE SEQUENCE</scope>
</reference>
<feature type="compositionally biased region" description="Polar residues" evidence="1">
    <location>
        <begin position="83"/>
        <end position="94"/>
    </location>
</feature>
<gene>
    <name evidence="2" type="ORF">POCTA_138.1.T0270332</name>
</gene>
<keyword evidence="3" id="KW-1185">Reference proteome</keyword>
<feature type="region of interest" description="Disordered" evidence="1">
    <location>
        <begin position="1"/>
        <end position="20"/>
    </location>
</feature>
<dbReference type="AlphaFoldDB" id="A0A8S1TM63"/>